<evidence type="ECO:0000313" key="2">
    <source>
        <dbReference type="Proteomes" id="UP000677457"/>
    </source>
</evidence>
<organism evidence="1 2">
    <name type="scientific">Salinispora arenicola</name>
    <dbReference type="NCBI Taxonomy" id="168697"/>
    <lineage>
        <taxon>Bacteria</taxon>
        <taxon>Bacillati</taxon>
        <taxon>Actinomycetota</taxon>
        <taxon>Actinomycetes</taxon>
        <taxon>Micromonosporales</taxon>
        <taxon>Micromonosporaceae</taxon>
        <taxon>Salinispora</taxon>
    </lineage>
</organism>
<dbReference type="Proteomes" id="UP000677457">
    <property type="component" value="Unassembled WGS sequence"/>
</dbReference>
<proteinExistence type="predicted"/>
<name>A0ABQ4JRT2_SALAC</name>
<protein>
    <submittedName>
        <fullName evidence="1">Uncharacterized protein</fullName>
    </submittedName>
</protein>
<gene>
    <name evidence="1" type="ORF">Sar04_15000</name>
</gene>
<keyword evidence="2" id="KW-1185">Reference proteome</keyword>
<accession>A0ABQ4JRT2</accession>
<evidence type="ECO:0000313" key="1">
    <source>
        <dbReference type="EMBL" id="GIM83980.1"/>
    </source>
</evidence>
<comment type="caution">
    <text evidence="1">The sequence shown here is derived from an EMBL/GenBank/DDBJ whole genome shotgun (WGS) entry which is preliminary data.</text>
</comment>
<reference evidence="1 2" key="1">
    <citation type="submission" date="2021-03" db="EMBL/GenBank/DDBJ databases">
        <title>Whole genome shotgun sequence of Salinispora arenicola NBRC 105043.</title>
        <authorList>
            <person name="Komaki H."/>
            <person name="Tamura T."/>
        </authorList>
    </citation>
    <scope>NUCLEOTIDE SEQUENCE [LARGE SCALE GENOMIC DNA]</scope>
    <source>
        <strain evidence="1 2">NBRC 105043</strain>
    </source>
</reference>
<sequence length="62" mass="6301">MGISPDPDVVPADAAAGRAANAEYASTTAAINLPTPRLPINFATLSLRLKWMHVGASLGSPG</sequence>
<dbReference type="EMBL" id="BOQM01000009">
    <property type="protein sequence ID" value="GIM83980.1"/>
    <property type="molecule type" value="Genomic_DNA"/>
</dbReference>